<dbReference type="PROSITE" id="PS50113">
    <property type="entry name" value="PAC"/>
    <property type="match status" value="1"/>
</dbReference>
<dbReference type="InterPro" id="IPR001610">
    <property type="entry name" value="PAC"/>
</dbReference>
<dbReference type="SUPFAM" id="SSF55073">
    <property type="entry name" value="Nucleotide cyclase"/>
    <property type="match status" value="1"/>
</dbReference>
<sequence>MPHRVLILSSDVDDVRILHEALGNAHDGPFDVEDVARLADGLLRIHSGPIDAVLLDLLLPDCQGLDCFDSVHAAARHIPILTLSQLDNEADAIEAVQRGAQGWLTKGFFNNYLVPQSLRNIIERMKVERGLYVAQARAEITLNSIGDAVVSVDMNGRVDYLNIAAEQACGWTREEARGRPIAEVIELVDERSGRTIASPVDDILHTDQASSLSGDAVLVSRHGQRIPIEDSAAPIRDWDRQLVGAVMVFRDISDTVALTTKMRHLAQHDFLTDLPNRAFLNDRVTQAIAMSRRNDTSPVLLFLDLDKFKHINDSLGHAVGDRLLQAVSQRLLACVRTSDTVSRHGGDEFVILLANERRARDAALAADKILLALSEPFVIGTHELHTSTSIGISAFPLDGIDAATLIKNADTAMYHAKERGRNNYQFFRQDMNTRAVERQLIETNLRRALEHGEFALHYQPKVDLQTDRITGVEALLRWMHPEWGVVMPERFISVAEECGLIIPIGRWVLSEACAQLVRWSEIDILEVSVAVNISTLEFRHRDFLANALAIFDATGVDRARIQLELTESVLMHDVAASALLLAKFKAMGVQIAVDDFGTGYSSLSYLNEFPIDVLKIDQSFVKAIESEKGAGRNGAIVSAVIDMGRNLHQRVIAEGVEDEVQLAFLKNHKCNEGQGFLFSQPVDAAQIQAMLGSDRRG</sequence>
<dbReference type="SMART" id="SM00091">
    <property type="entry name" value="PAS"/>
    <property type="match status" value="1"/>
</dbReference>
<accession>A0A1S2NIE7</accession>
<dbReference type="InterPro" id="IPR043128">
    <property type="entry name" value="Rev_trsase/Diguanyl_cyclase"/>
</dbReference>
<feature type="domain" description="EAL" evidence="6">
    <location>
        <begin position="438"/>
        <end position="695"/>
    </location>
</feature>
<dbReference type="SMART" id="SM00448">
    <property type="entry name" value="REC"/>
    <property type="match status" value="1"/>
</dbReference>
<dbReference type="InterPro" id="IPR000700">
    <property type="entry name" value="PAS-assoc_C"/>
</dbReference>
<dbReference type="InterPro" id="IPR011006">
    <property type="entry name" value="CheY-like_superfamily"/>
</dbReference>
<feature type="domain" description="Response regulatory" evidence="3">
    <location>
        <begin position="4"/>
        <end position="121"/>
    </location>
</feature>
<dbReference type="InterPro" id="IPR013767">
    <property type="entry name" value="PAS_fold"/>
</dbReference>
<dbReference type="SMART" id="SM00052">
    <property type="entry name" value="EAL"/>
    <property type="match status" value="1"/>
</dbReference>
<dbReference type="InterPro" id="IPR052155">
    <property type="entry name" value="Biofilm_reg_signaling"/>
</dbReference>
<dbReference type="InterPro" id="IPR001789">
    <property type="entry name" value="Sig_transdc_resp-reg_receiver"/>
</dbReference>
<reference evidence="8 9" key="1">
    <citation type="submission" date="2014-10" db="EMBL/GenBank/DDBJ databases">
        <authorList>
            <person name="Seo M.-J."/>
            <person name="Seok Y.J."/>
            <person name="Cha I.-T."/>
        </authorList>
    </citation>
    <scope>NUCLEOTIDE SEQUENCE [LARGE SCALE GENOMIC DNA]</scope>
    <source>
        <strain evidence="8 9">NEU</strain>
    </source>
</reference>
<protein>
    <submittedName>
        <fullName evidence="8">Diguanylate cyclase domain protein</fullName>
    </submittedName>
</protein>
<dbReference type="InterPro" id="IPR029787">
    <property type="entry name" value="Nucleotide_cyclase"/>
</dbReference>
<organism evidence="8 9">
    <name type="scientific">Massilia timonae</name>
    <dbReference type="NCBI Taxonomy" id="47229"/>
    <lineage>
        <taxon>Bacteria</taxon>
        <taxon>Pseudomonadati</taxon>
        <taxon>Pseudomonadota</taxon>
        <taxon>Betaproteobacteria</taxon>
        <taxon>Burkholderiales</taxon>
        <taxon>Oxalobacteraceae</taxon>
        <taxon>Telluria group</taxon>
        <taxon>Massilia</taxon>
    </lineage>
</organism>
<dbReference type="FunFam" id="3.20.20.450:FF:000001">
    <property type="entry name" value="Cyclic di-GMP phosphodiesterase yahA"/>
    <property type="match status" value="1"/>
</dbReference>
<dbReference type="GO" id="GO:0071111">
    <property type="term" value="F:cyclic-guanylate-specific phosphodiesterase activity"/>
    <property type="evidence" value="ECO:0007669"/>
    <property type="project" value="UniProtKB-EC"/>
</dbReference>
<evidence type="ECO:0000256" key="2">
    <source>
        <dbReference type="PROSITE-ProRule" id="PRU00169"/>
    </source>
</evidence>
<evidence type="ECO:0000256" key="1">
    <source>
        <dbReference type="ARBA" id="ARBA00051114"/>
    </source>
</evidence>
<dbReference type="PROSITE" id="PS50883">
    <property type="entry name" value="EAL"/>
    <property type="match status" value="1"/>
</dbReference>
<evidence type="ECO:0000259" key="4">
    <source>
        <dbReference type="PROSITE" id="PS50112"/>
    </source>
</evidence>
<dbReference type="PROSITE" id="PS50110">
    <property type="entry name" value="RESPONSE_REGULATORY"/>
    <property type="match status" value="1"/>
</dbReference>
<feature type="modified residue" description="4-aspartylphosphate" evidence="2">
    <location>
        <position position="56"/>
    </location>
</feature>
<gene>
    <name evidence="8" type="ORF">LO55_3630</name>
</gene>
<dbReference type="EMBL" id="JRYB01000001">
    <property type="protein sequence ID" value="OIJ44192.1"/>
    <property type="molecule type" value="Genomic_DNA"/>
</dbReference>
<dbReference type="PANTHER" id="PTHR44757:SF2">
    <property type="entry name" value="BIOFILM ARCHITECTURE MAINTENANCE PROTEIN MBAA"/>
    <property type="match status" value="1"/>
</dbReference>
<dbReference type="Pfam" id="PF00072">
    <property type="entry name" value="Response_reg"/>
    <property type="match status" value="1"/>
</dbReference>
<dbReference type="FunFam" id="3.30.70.270:FF:000001">
    <property type="entry name" value="Diguanylate cyclase domain protein"/>
    <property type="match status" value="1"/>
</dbReference>
<evidence type="ECO:0000313" key="8">
    <source>
        <dbReference type="EMBL" id="OIJ44192.1"/>
    </source>
</evidence>
<feature type="domain" description="GGDEF" evidence="7">
    <location>
        <begin position="296"/>
        <end position="429"/>
    </location>
</feature>
<dbReference type="PROSITE" id="PS50887">
    <property type="entry name" value="GGDEF"/>
    <property type="match status" value="1"/>
</dbReference>
<dbReference type="CDD" id="cd01948">
    <property type="entry name" value="EAL"/>
    <property type="match status" value="1"/>
</dbReference>
<dbReference type="CDD" id="cd01949">
    <property type="entry name" value="GGDEF"/>
    <property type="match status" value="1"/>
</dbReference>
<dbReference type="InterPro" id="IPR000014">
    <property type="entry name" value="PAS"/>
</dbReference>
<dbReference type="InterPro" id="IPR035965">
    <property type="entry name" value="PAS-like_dom_sf"/>
</dbReference>
<feature type="domain" description="PAC" evidence="5">
    <location>
        <begin position="212"/>
        <end position="264"/>
    </location>
</feature>
<evidence type="ECO:0000259" key="5">
    <source>
        <dbReference type="PROSITE" id="PS50113"/>
    </source>
</evidence>
<dbReference type="CDD" id="cd00156">
    <property type="entry name" value="REC"/>
    <property type="match status" value="1"/>
</dbReference>
<dbReference type="Gene3D" id="3.30.70.270">
    <property type="match status" value="1"/>
</dbReference>
<dbReference type="InterPro" id="IPR001633">
    <property type="entry name" value="EAL_dom"/>
</dbReference>
<dbReference type="InterPro" id="IPR035919">
    <property type="entry name" value="EAL_sf"/>
</dbReference>
<keyword evidence="2" id="KW-0597">Phosphoprotein</keyword>
<name>A0A1S2NIE7_9BURK</name>
<dbReference type="SMART" id="SM00267">
    <property type="entry name" value="GGDEF"/>
    <property type="match status" value="1"/>
</dbReference>
<dbReference type="SUPFAM" id="SSF52172">
    <property type="entry name" value="CheY-like"/>
    <property type="match status" value="1"/>
</dbReference>
<evidence type="ECO:0000259" key="3">
    <source>
        <dbReference type="PROSITE" id="PS50110"/>
    </source>
</evidence>
<evidence type="ECO:0000259" key="6">
    <source>
        <dbReference type="PROSITE" id="PS50883"/>
    </source>
</evidence>
<dbReference type="SUPFAM" id="SSF55785">
    <property type="entry name" value="PYP-like sensor domain (PAS domain)"/>
    <property type="match status" value="1"/>
</dbReference>
<comment type="caution">
    <text evidence="8">The sequence shown here is derived from an EMBL/GenBank/DDBJ whole genome shotgun (WGS) entry which is preliminary data.</text>
</comment>
<dbReference type="GO" id="GO:0000160">
    <property type="term" value="P:phosphorelay signal transduction system"/>
    <property type="evidence" value="ECO:0007669"/>
    <property type="project" value="InterPro"/>
</dbReference>
<dbReference type="GO" id="GO:0071732">
    <property type="term" value="P:cellular response to nitric oxide"/>
    <property type="evidence" value="ECO:0007669"/>
    <property type="project" value="UniProtKB-ARBA"/>
</dbReference>
<dbReference type="Gene3D" id="3.40.50.2300">
    <property type="match status" value="1"/>
</dbReference>
<dbReference type="Proteomes" id="UP000180246">
    <property type="component" value="Unassembled WGS sequence"/>
</dbReference>
<dbReference type="Pfam" id="PF00990">
    <property type="entry name" value="GGDEF"/>
    <property type="match status" value="1"/>
</dbReference>
<dbReference type="InterPro" id="IPR000160">
    <property type="entry name" value="GGDEF_dom"/>
</dbReference>
<feature type="domain" description="PAS" evidence="4">
    <location>
        <begin position="134"/>
        <end position="207"/>
    </location>
</feature>
<dbReference type="GO" id="GO:0006355">
    <property type="term" value="P:regulation of DNA-templated transcription"/>
    <property type="evidence" value="ECO:0007669"/>
    <property type="project" value="InterPro"/>
</dbReference>
<dbReference type="NCBIfam" id="TIGR00229">
    <property type="entry name" value="sensory_box"/>
    <property type="match status" value="1"/>
</dbReference>
<evidence type="ECO:0000313" key="9">
    <source>
        <dbReference type="Proteomes" id="UP000180246"/>
    </source>
</evidence>
<dbReference type="CDD" id="cd00130">
    <property type="entry name" value="PAS"/>
    <property type="match status" value="1"/>
</dbReference>
<comment type="catalytic activity">
    <reaction evidence="1">
        <text>3',3'-c-di-GMP + H2O = 5'-phosphoguanylyl(3'-&gt;5')guanosine + H(+)</text>
        <dbReference type="Rhea" id="RHEA:24902"/>
        <dbReference type="ChEBI" id="CHEBI:15377"/>
        <dbReference type="ChEBI" id="CHEBI:15378"/>
        <dbReference type="ChEBI" id="CHEBI:58754"/>
        <dbReference type="ChEBI" id="CHEBI:58805"/>
        <dbReference type="EC" id="3.1.4.52"/>
    </reaction>
    <physiologicalReaction direction="left-to-right" evidence="1">
        <dbReference type="Rhea" id="RHEA:24903"/>
    </physiologicalReaction>
</comment>
<dbReference type="Pfam" id="PF00563">
    <property type="entry name" value="EAL"/>
    <property type="match status" value="1"/>
</dbReference>
<dbReference type="SMART" id="SM00086">
    <property type="entry name" value="PAC"/>
    <property type="match status" value="1"/>
</dbReference>
<dbReference type="AlphaFoldDB" id="A0A1S2NIE7"/>
<dbReference type="Pfam" id="PF00989">
    <property type="entry name" value="PAS"/>
    <property type="match status" value="1"/>
</dbReference>
<dbReference type="Gene3D" id="3.30.450.20">
    <property type="entry name" value="PAS domain"/>
    <property type="match status" value="1"/>
</dbReference>
<dbReference type="PANTHER" id="PTHR44757">
    <property type="entry name" value="DIGUANYLATE CYCLASE DGCP"/>
    <property type="match status" value="1"/>
</dbReference>
<dbReference type="Gene3D" id="3.20.20.450">
    <property type="entry name" value="EAL domain"/>
    <property type="match status" value="1"/>
</dbReference>
<dbReference type="NCBIfam" id="TIGR00254">
    <property type="entry name" value="GGDEF"/>
    <property type="match status" value="1"/>
</dbReference>
<evidence type="ECO:0000259" key="7">
    <source>
        <dbReference type="PROSITE" id="PS50887"/>
    </source>
</evidence>
<dbReference type="PROSITE" id="PS50112">
    <property type="entry name" value="PAS"/>
    <property type="match status" value="1"/>
</dbReference>
<proteinExistence type="predicted"/>
<dbReference type="SUPFAM" id="SSF141868">
    <property type="entry name" value="EAL domain-like"/>
    <property type="match status" value="1"/>
</dbReference>
<dbReference type="RefSeq" id="WP_071362509.1">
    <property type="nucleotide sequence ID" value="NZ_JRYB01000001.1"/>
</dbReference>